<evidence type="ECO:0000313" key="3">
    <source>
        <dbReference type="EMBL" id="KEC54301.1"/>
    </source>
</evidence>
<proteinExistence type="predicted"/>
<keyword evidence="1" id="KW-0472">Membrane</keyword>
<dbReference type="AlphaFoldDB" id="A0A067W639"/>
<dbReference type="PATRIC" id="fig|685782.3.peg.1237"/>
<name>A0A067W639_9HYPH</name>
<reference evidence="3 4" key="1">
    <citation type="submission" date="2012-04" db="EMBL/GenBank/DDBJ databases">
        <title>The Genome Sequence of Bartonella rochalimae BMGH.</title>
        <authorList>
            <consortium name="The Broad Institute Genome Sequencing Platform"/>
            <consortium name="The Broad Institute Genome Sequencing Center for Infectious Disease"/>
            <person name="Feldgarden M."/>
            <person name="Kirby J."/>
            <person name="Kosoy M."/>
            <person name="Birtles R."/>
            <person name="Probert W.S."/>
            <person name="Chiaraviglio L."/>
            <person name="Walker B."/>
            <person name="Young S.K."/>
            <person name="Zeng Q."/>
            <person name="Gargeya S."/>
            <person name="Fitzgerald M."/>
            <person name="Haas B."/>
            <person name="Abouelleil A."/>
            <person name="Alvarado L."/>
            <person name="Arachchi H.M."/>
            <person name="Berlin A.M."/>
            <person name="Chapman S.B."/>
            <person name="Goldberg J."/>
            <person name="Griggs A."/>
            <person name="Gujja S."/>
            <person name="Hansen M."/>
            <person name="Howarth C."/>
            <person name="Imamovic A."/>
            <person name="Larimer J."/>
            <person name="McCowen C."/>
            <person name="Montmayeur A."/>
            <person name="Murphy C."/>
            <person name="Neiman D."/>
            <person name="Pearson M."/>
            <person name="Priest M."/>
            <person name="Roberts A."/>
            <person name="Saif S."/>
            <person name="Shea T."/>
            <person name="Sisk P."/>
            <person name="Sykes S."/>
            <person name="Wortman J."/>
            <person name="Nusbaum C."/>
            <person name="Birren B."/>
        </authorList>
    </citation>
    <scope>NUCLEOTIDE SEQUENCE [LARGE SCALE GENOMIC DNA]</scope>
    <source>
        <strain evidence="3 4">ATCC BAA-1498</strain>
    </source>
</reference>
<evidence type="ECO:0000259" key="2">
    <source>
        <dbReference type="Pfam" id="PF09835"/>
    </source>
</evidence>
<gene>
    <name evidence="3" type="ORF">O99_01182</name>
</gene>
<dbReference type="PANTHER" id="PTHR40547">
    <property type="entry name" value="SLL0298 PROTEIN"/>
    <property type="match status" value="1"/>
</dbReference>
<dbReference type="eggNOG" id="COG3216">
    <property type="taxonomic scope" value="Bacteria"/>
</dbReference>
<feature type="transmembrane region" description="Helical" evidence="1">
    <location>
        <begin position="46"/>
        <end position="74"/>
    </location>
</feature>
<dbReference type="PANTHER" id="PTHR40547:SF1">
    <property type="entry name" value="SLL0298 PROTEIN"/>
    <property type="match status" value="1"/>
</dbReference>
<keyword evidence="4" id="KW-1185">Reference proteome</keyword>
<feature type="transmembrane region" description="Helical" evidence="1">
    <location>
        <begin position="80"/>
        <end position="103"/>
    </location>
</feature>
<accession>A0A067W639</accession>
<comment type="caution">
    <text evidence="3">The sequence shown here is derived from an EMBL/GenBank/DDBJ whole genome shotgun (WGS) entry which is preliminary data.</text>
</comment>
<dbReference type="Proteomes" id="UP000027336">
    <property type="component" value="Unassembled WGS sequence"/>
</dbReference>
<keyword evidence="1" id="KW-1133">Transmembrane helix</keyword>
<sequence length="197" mass="22749">MSNHIFFNYQTLKNFGKCVRRKLSLCGLFYRMRERILRISATPHKVALGFSIGIFAACSPLLGLHIILAIFFSWVLRGDFAAAIIGTVFSNPLTFFLIIMADYKVGRLFLLFFGHESEISFSQIRNMLDGLTFSQAWLFFWETWNLIMMPMFVGGIFLGIIFGSLSYIGIYRTIIHFQKKSLSKDGKRKIFKAKKLR</sequence>
<dbReference type="HOGENOM" id="CLU_102912_0_0_5"/>
<evidence type="ECO:0000313" key="4">
    <source>
        <dbReference type="Proteomes" id="UP000027336"/>
    </source>
</evidence>
<dbReference type="OrthoDB" id="7360463at2"/>
<dbReference type="InterPro" id="IPR018639">
    <property type="entry name" value="DUF2062"/>
</dbReference>
<dbReference type="EMBL" id="AHPK01000018">
    <property type="protein sequence ID" value="KEC54301.1"/>
    <property type="molecule type" value="Genomic_DNA"/>
</dbReference>
<protein>
    <recommendedName>
        <fullName evidence="2">DUF2062 domain-containing protein</fullName>
    </recommendedName>
</protein>
<dbReference type="Pfam" id="PF09835">
    <property type="entry name" value="DUF2062"/>
    <property type="match status" value="1"/>
</dbReference>
<evidence type="ECO:0000256" key="1">
    <source>
        <dbReference type="SAM" id="Phobius"/>
    </source>
</evidence>
<feature type="transmembrane region" description="Helical" evidence="1">
    <location>
        <begin position="147"/>
        <end position="170"/>
    </location>
</feature>
<keyword evidence="1" id="KW-0812">Transmembrane</keyword>
<organism evidence="3 4">
    <name type="scientific">Bartonella rochalimae ATCC BAA-1498</name>
    <dbReference type="NCBI Taxonomy" id="685782"/>
    <lineage>
        <taxon>Bacteria</taxon>
        <taxon>Pseudomonadati</taxon>
        <taxon>Pseudomonadota</taxon>
        <taxon>Alphaproteobacteria</taxon>
        <taxon>Hyphomicrobiales</taxon>
        <taxon>Bartonellaceae</taxon>
        <taxon>Bartonella</taxon>
    </lineage>
</organism>
<feature type="domain" description="DUF2062" evidence="2">
    <location>
        <begin position="32"/>
        <end position="181"/>
    </location>
</feature>
<dbReference type="RefSeq" id="WP_078673852.1">
    <property type="nucleotide sequence ID" value="NZ_KL407338.1"/>
</dbReference>